<dbReference type="InterPro" id="IPR051132">
    <property type="entry name" value="3-5_Exonuclease_domain"/>
</dbReference>
<protein>
    <recommendedName>
        <fullName evidence="8">3'-5' exonuclease</fullName>
    </recommendedName>
    <alternativeName>
        <fullName evidence="9">Werner Syndrome-like exonuclease</fullName>
    </alternativeName>
</protein>
<dbReference type="InterPro" id="IPR002562">
    <property type="entry name" value="3'-5'_exonuclease_dom"/>
</dbReference>
<dbReference type="InterPro" id="IPR012337">
    <property type="entry name" value="RNaseH-like_sf"/>
</dbReference>
<dbReference type="SUPFAM" id="SSF53098">
    <property type="entry name" value="Ribonuclease H-like"/>
    <property type="match status" value="1"/>
</dbReference>
<accession>A0AAW2YUZ3</accession>
<evidence type="ECO:0000313" key="12">
    <source>
        <dbReference type="Proteomes" id="UP001431209"/>
    </source>
</evidence>
<dbReference type="GO" id="GO:0003676">
    <property type="term" value="F:nucleic acid binding"/>
    <property type="evidence" value="ECO:0007669"/>
    <property type="project" value="InterPro"/>
</dbReference>
<dbReference type="PANTHER" id="PTHR13620">
    <property type="entry name" value="3-5 EXONUCLEASE"/>
    <property type="match status" value="1"/>
</dbReference>
<dbReference type="GO" id="GO:0008408">
    <property type="term" value="F:3'-5' exonuclease activity"/>
    <property type="evidence" value="ECO:0007669"/>
    <property type="project" value="InterPro"/>
</dbReference>
<keyword evidence="3" id="KW-0479">Metal-binding</keyword>
<evidence type="ECO:0000256" key="1">
    <source>
        <dbReference type="ARBA" id="ARBA00004123"/>
    </source>
</evidence>
<dbReference type="Pfam" id="PF01612">
    <property type="entry name" value="DNA_pol_A_exo1"/>
    <property type="match status" value="1"/>
</dbReference>
<keyword evidence="2" id="KW-0540">Nuclease</keyword>
<evidence type="ECO:0000256" key="7">
    <source>
        <dbReference type="ARBA" id="ARBA00023242"/>
    </source>
</evidence>
<keyword evidence="5" id="KW-0269">Exonuclease</keyword>
<proteinExistence type="predicted"/>
<gene>
    <name evidence="11" type="ORF">AKO1_006913</name>
</gene>
<dbReference type="InterPro" id="IPR036397">
    <property type="entry name" value="RNaseH_sf"/>
</dbReference>
<keyword evidence="7" id="KW-0539">Nucleus</keyword>
<organism evidence="11 12">
    <name type="scientific">Acrasis kona</name>
    <dbReference type="NCBI Taxonomy" id="1008807"/>
    <lineage>
        <taxon>Eukaryota</taxon>
        <taxon>Discoba</taxon>
        <taxon>Heterolobosea</taxon>
        <taxon>Tetramitia</taxon>
        <taxon>Eutetramitia</taxon>
        <taxon>Acrasidae</taxon>
        <taxon>Acrasis</taxon>
    </lineage>
</organism>
<sequence>MSSKSCEENLSRVRVYLTNKYGDLKNKQKLRKKGATILSPRNEIPCYIISLSKPETIDDLLKFLIATYSKEQTSTKNTCVLGLDCEFSKKKVGTIQLSTRSLSCVFQMTPILNATEGVFPQSLLNILQNPSIIKCGVDIHNDRDKILQTFPQVKDVDSLVDMSDLAIKEGITNGDYRSLKDFAKELMDLPNVHTPTDWKTEVLSDASVRYAGIDAYTGFRTAEILFEHLGINQLFFDWIQSFVTKSKNHKTELTIDQYKVAKGMKEVAQRARLMSIQKKTTIQNALEVKKRKRAHESNQKESIDNMIQDLKSKKAKTEKQASSKDDGIMLNIL</sequence>
<dbReference type="Proteomes" id="UP001431209">
    <property type="component" value="Unassembled WGS sequence"/>
</dbReference>
<feature type="domain" description="3'-5' exonuclease" evidence="10">
    <location>
        <begin position="80"/>
        <end position="225"/>
    </location>
</feature>
<dbReference type="EMBL" id="JAOPGA020000687">
    <property type="protein sequence ID" value="KAL0480766.1"/>
    <property type="molecule type" value="Genomic_DNA"/>
</dbReference>
<dbReference type="GO" id="GO:0046872">
    <property type="term" value="F:metal ion binding"/>
    <property type="evidence" value="ECO:0007669"/>
    <property type="project" value="UniProtKB-KW"/>
</dbReference>
<dbReference type="Gene3D" id="3.30.420.10">
    <property type="entry name" value="Ribonuclease H-like superfamily/Ribonuclease H"/>
    <property type="match status" value="1"/>
</dbReference>
<evidence type="ECO:0000256" key="2">
    <source>
        <dbReference type="ARBA" id="ARBA00022722"/>
    </source>
</evidence>
<reference evidence="11 12" key="1">
    <citation type="submission" date="2024-03" db="EMBL/GenBank/DDBJ databases">
        <title>The Acrasis kona genome and developmental transcriptomes reveal deep origins of eukaryotic multicellular pathways.</title>
        <authorList>
            <person name="Sheikh S."/>
            <person name="Fu C.-J."/>
            <person name="Brown M.W."/>
            <person name="Baldauf S.L."/>
        </authorList>
    </citation>
    <scope>NUCLEOTIDE SEQUENCE [LARGE SCALE GENOMIC DNA]</scope>
    <source>
        <strain evidence="11 12">ATCC MYA-3509</strain>
    </source>
</reference>
<dbReference type="GO" id="GO:0006139">
    <property type="term" value="P:nucleobase-containing compound metabolic process"/>
    <property type="evidence" value="ECO:0007669"/>
    <property type="project" value="InterPro"/>
</dbReference>
<evidence type="ECO:0000259" key="10">
    <source>
        <dbReference type="Pfam" id="PF01612"/>
    </source>
</evidence>
<keyword evidence="6" id="KW-0460">Magnesium</keyword>
<evidence type="ECO:0000256" key="3">
    <source>
        <dbReference type="ARBA" id="ARBA00022723"/>
    </source>
</evidence>
<comment type="caution">
    <text evidence="11">The sequence shown here is derived from an EMBL/GenBank/DDBJ whole genome shotgun (WGS) entry which is preliminary data.</text>
</comment>
<evidence type="ECO:0000256" key="9">
    <source>
        <dbReference type="ARBA" id="ARBA00042761"/>
    </source>
</evidence>
<evidence type="ECO:0000313" key="11">
    <source>
        <dbReference type="EMBL" id="KAL0480766.1"/>
    </source>
</evidence>
<dbReference type="PANTHER" id="PTHR13620:SF109">
    <property type="entry name" value="3'-5' EXONUCLEASE"/>
    <property type="match status" value="1"/>
</dbReference>
<dbReference type="AlphaFoldDB" id="A0AAW2YUZ3"/>
<evidence type="ECO:0000256" key="5">
    <source>
        <dbReference type="ARBA" id="ARBA00022839"/>
    </source>
</evidence>
<name>A0AAW2YUZ3_9EUKA</name>
<comment type="subcellular location">
    <subcellularLocation>
        <location evidence="1">Nucleus</location>
    </subcellularLocation>
</comment>
<evidence type="ECO:0000256" key="6">
    <source>
        <dbReference type="ARBA" id="ARBA00022842"/>
    </source>
</evidence>
<evidence type="ECO:0000256" key="4">
    <source>
        <dbReference type="ARBA" id="ARBA00022801"/>
    </source>
</evidence>
<dbReference type="GO" id="GO:0005634">
    <property type="term" value="C:nucleus"/>
    <property type="evidence" value="ECO:0007669"/>
    <property type="project" value="UniProtKB-SubCell"/>
</dbReference>
<keyword evidence="4" id="KW-0378">Hydrolase</keyword>
<evidence type="ECO:0000256" key="8">
    <source>
        <dbReference type="ARBA" id="ARBA00040531"/>
    </source>
</evidence>
<keyword evidence="12" id="KW-1185">Reference proteome</keyword>